<dbReference type="InterPro" id="IPR029063">
    <property type="entry name" value="SAM-dependent_MTases_sf"/>
</dbReference>
<dbReference type="GO" id="GO:0032259">
    <property type="term" value="P:methylation"/>
    <property type="evidence" value="ECO:0007669"/>
    <property type="project" value="UniProtKB-KW"/>
</dbReference>
<dbReference type="Pfam" id="PF13489">
    <property type="entry name" value="Methyltransf_23"/>
    <property type="match status" value="1"/>
</dbReference>
<evidence type="ECO:0000313" key="2">
    <source>
        <dbReference type="Proteomes" id="UP000799770"/>
    </source>
</evidence>
<proteinExistence type="predicted"/>
<name>A0A6A5ZHW2_9PLEO</name>
<keyword evidence="2" id="KW-1185">Reference proteome</keyword>
<reference evidence="1" key="1">
    <citation type="journal article" date="2020" name="Stud. Mycol.">
        <title>101 Dothideomycetes genomes: a test case for predicting lifestyles and emergence of pathogens.</title>
        <authorList>
            <person name="Haridas S."/>
            <person name="Albert R."/>
            <person name="Binder M."/>
            <person name="Bloem J."/>
            <person name="Labutti K."/>
            <person name="Salamov A."/>
            <person name="Andreopoulos B."/>
            <person name="Baker S."/>
            <person name="Barry K."/>
            <person name="Bills G."/>
            <person name="Bluhm B."/>
            <person name="Cannon C."/>
            <person name="Castanera R."/>
            <person name="Culley D."/>
            <person name="Daum C."/>
            <person name="Ezra D."/>
            <person name="Gonzalez J."/>
            <person name="Henrissat B."/>
            <person name="Kuo A."/>
            <person name="Liang C."/>
            <person name="Lipzen A."/>
            <person name="Lutzoni F."/>
            <person name="Magnuson J."/>
            <person name="Mondo S."/>
            <person name="Nolan M."/>
            <person name="Ohm R."/>
            <person name="Pangilinan J."/>
            <person name="Park H.-J."/>
            <person name="Ramirez L."/>
            <person name="Alfaro M."/>
            <person name="Sun H."/>
            <person name="Tritt A."/>
            <person name="Yoshinaga Y."/>
            <person name="Zwiers L.-H."/>
            <person name="Turgeon B."/>
            <person name="Goodwin S."/>
            <person name="Spatafora J."/>
            <person name="Crous P."/>
            <person name="Grigoriev I."/>
        </authorList>
    </citation>
    <scope>NUCLEOTIDE SEQUENCE</scope>
    <source>
        <strain evidence="1">CBS 627.86</strain>
    </source>
</reference>
<dbReference type="Gene3D" id="3.40.50.150">
    <property type="entry name" value="Vaccinia Virus protein VP39"/>
    <property type="match status" value="1"/>
</dbReference>
<dbReference type="OrthoDB" id="3647at2759"/>
<accession>A0A6A5ZHW2</accession>
<sequence length="238" mass="26700">MQEHTGMDIGVISDWFEYRPINRKAREGLDAAARSRLDFVGVEWSTLPDGTKTGQEVKMLDYACGPGAMTRIYGPYVSEVKAIDLEPAMVERYNKNKTTWDVAPGFVSSAIVGNLLSNPVTIEDRMYEAFDLITVGAALHHFPSAVEAVTRLAQLLRPGGVLLIQDLYSNREEKGTSVVGDRRKPHYFHEDEMKQTMEAGGLVDFRMEVYPQIFELELPNGDVRKIECFIARAAQPKD</sequence>
<gene>
    <name evidence="1" type="ORF">BDV96DRAFT_629604</name>
</gene>
<evidence type="ECO:0000313" key="1">
    <source>
        <dbReference type="EMBL" id="KAF2119072.1"/>
    </source>
</evidence>
<dbReference type="GO" id="GO:0008168">
    <property type="term" value="F:methyltransferase activity"/>
    <property type="evidence" value="ECO:0007669"/>
    <property type="project" value="UniProtKB-KW"/>
</dbReference>
<dbReference type="AlphaFoldDB" id="A0A6A5ZHW2"/>
<protein>
    <submittedName>
        <fullName evidence="1">S-adenosyl-L-methionine-dependent methyltransferase</fullName>
    </submittedName>
</protein>
<keyword evidence="1" id="KW-0489">Methyltransferase</keyword>
<organism evidence="1 2">
    <name type="scientific">Lophiotrema nucula</name>
    <dbReference type="NCBI Taxonomy" id="690887"/>
    <lineage>
        <taxon>Eukaryota</taxon>
        <taxon>Fungi</taxon>
        <taxon>Dikarya</taxon>
        <taxon>Ascomycota</taxon>
        <taxon>Pezizomycotina</taxon>
        <taxon>Dothideomycetes</taxon>
        <taxon>Pleosporomycetidae</taxon>
        <taxon>Pleosporales</taxon>
        <taxon>Lophiotremataceae</taxon>
        <taxon>Lophiotrema</taxon>
    </lineage>
</organism>
<dbReference type="CDD" id="cd02440">
    <property type="entry name" value="AdoMet_MTases"/>
    <property type="match status" value="1"/>
</dbReference>
<dbReference type="PANTHER" id="PTHR43861:SF1">
    <property type="entry name" value="TRANS-ACONITATE 2-METHYLTRANSFERASE"/>
    <property type="match status" value="1"/>
</dbReference>
<dbReference type="Proteomes" id="UP000799770">
    <property type="component" value="Unassembled WGS sequence"/>
</dbReference>
<dbReference type="PANTHER" id="PTHR43861">
    <property type="entry name" value="TRANS-ACONITATE 2-METHYLTRANSFERASE-RELATED"/>
    <property type="match status" value="1"/>
</dbReference>
<dbReference type="SUPFAM" id="SSF53335">
    <property type="entry name" value="S-adenosyl-L-methionine-dependent methyltransferases"/>
    <property type="match status" value="1"/>
</dbReference>
<keyword evidence="1" id="KW-0808">Transferase</keyword>
<dbReference type="EMBL" id="ML977316">
    <property type="protein sequence ID" value="KAF2119072.1"/>
    <property type="molecule type" value="Genomic_DNA"/>
</dbReference>